<dbReference type="AlphaFoldDB" id="A0A9D1M066"/>
<organism evidence="2 3">
    <name type="scientific">Candidatus Merdicola faecigallinarum</name>
    <dbReference type="NCBI Taxonomy" id="2840862"/>
    <lineage>
        <taxon>Bacteria</taxon>
        <taxon>Bacillati</taxon>
        <taxon>Bacillota</taxon>
        <taxon>Clostridia</taxon>
        <taxon>Candidatus Merdicola</taxon>
    </lineage>
</organism>
<feature type="non-terminal residue" evidence="2">
    <location>
        <position position="332"/>
    </location>
</feature>
<dbReference type="Pfam" id="PF10091">
    <property type="entry name" value="Glycoamylase"/>
    <property type="match status" value="1"/>
</dbReference>
<dbReference type="Gene3D" id="1.50.10.140">
    <property type="match status" value="1"/>
</dbReference>
<sequence>MPIFKLYGTKLIKKELKKSFLFFMKEVNLDKKSKGYGLIRDKSKLADEIASIASVGYGLAALVVGVEHKWISFHRAYERASHTLDTFLNYVEGKNGFFYHFVNMETGKREWNCELSIIDTAIFICGAITCGEYFGGEIKQKANKLYLKINWKWYLNSETNQFYMGYSPEQGFWGKWDMYAEQLMLYILAVASPNFSVDPVVYHQFQKPKADYGEIKDIIHTYCGTLFTYQFSHAWIDFRGRKDEEGIDWFENSIKATKANRKYCINEKKKFRTFGENSWGLTPSLGPKGYSGGYGAEPAFADLNKENDGTVAPCGAIGSIVFTPKESISAME</sequence>
<gene>
    <name evidence="2" type="ORF">IAB70_02220</name>
</gene>
<feature type="domain" description="Glycoamylase-like" evidence="1">
    <location>
        <begin position="175"/>
        <end position="331"/>
    </location>
</feature>
<dbReference type="Proteomes" id="UP000824093">
    <property type="component" value="Unassembled WGS sequence"/>
</dbReference>
<protein>
    <recommendedName>
        <fullName evidence="1">Glycoamylase-like domain-containing protein</fullName>
    </recommendedName>
</protein>
<reference evidence="2" key="2">
    <citation type="journal article" date="2021" name="PeerJ">
        <title>Extensive microbial diversity within the chicken gut microbiome revealed by metagenomics and culture.</title>
        <authorList>
            <person name="Gilroy R."/>
            <person name="Ravi A."/>
            <person name="Getino M."/>
            <person name="Pursley I."/>
            <person name="Horton D.L."/>
            <person name="Alikhan N.F."/>
            <person name="Baker D."/>
            <person name="Gharbi K."/>
            <person name="Hall N."/>
            <person name="Watson M."/>
            <person name="Adriaenssens E.M."/>
            <person name="Foster-Nyarko E."/>
            <person name="Jarju S."/>
            <person name="Secka A."/>
            <person name="Antonio M."/>
            <person name="Oren A."/>
            <person name="Chaudhuri R.R."/>
            <person name="La Ragione R."/>
            <person name="Hildebrand F."/>
            <person name="Pallen M.J."/>
        </authorList>
    </citation>
    <scope>NUCLEOTIDE SEQUENCE</scope>
    <source>
        <strain evidence="2">CHK195-15760</strain>
    </source>
</reference>
<dbReference type="EMBL" id="DVNH01000017">
    <property type="protein sequence ID" value="HIU51430.1"/>
    <property type="molecule type" value="Genomic_DNA"/>
</dbReference>
<proteinExistence type="predicted"/>
<reference evidence="2" key="1">
    <citation type="submission" date="2020-10" db="EMBL/GenBank/DDBJ databases">
        <authorList>
            <person name="Gilroy R."/>
        </authorList>
    </citation>
    <scope>NUCLEOTIDE SEQUENCE</scope>
    <source>
        <strain evidence="2">CHK195-15760</strain>
    </source>
</reference>
<accession>A0A9D1M066</accession>
<evidence type="ECO:0000313" key="2">
    <source>
        <dbReference type="EMBL" id="HIU51430.1"/>
    </source>
</evidence>
<comment type="caution">
    <text evidence="2">The sequence shown here is derived from an EMBL/GenBank/DDBJ whole genome shotgun (WGS) entry which is preliminary data.</text>
</comment>
<name>A0A9D1M066_9FIRM</name>
<evidence type="ECO:0000259" key="1">
    <source>
        <dbReference type="Pfam" id="PF10091"/>
    </source>
</evidence>
<dbReference type="InterPro" id="IPR019282">
    <property type="entry name" value="Glycoamylase-like_cons_dom"/>
</dbReference>
<evidence type="ECO:0000313" key="3">
    <source>
        <dbReference type="Proteomes" id="UP000824093"/>
    </source>
</evidence>